<name>A0ACC2UAD6_9FUNG</name>
<proteinExistence type="predicted"/>
<accession>A0ACC2UAD6</accession>
<comment type="caution">
    <text evidence="1">The sequence shown here is derived from an EMBL/GenBank/DDBJ whole genome shotgun (WGS) entry which is preliminary data.</text>
</comment>
<gene>
    <name evidence="1" type="ORF">DSO57_1032962</name>
</gene>
<organism evidence="1 2">
    <name type="scientific">Entomophthora muscae</name>
    <dbReference type="NCBI Taxonomy" id="34485"/>
    <lineage>
        <taxon>Eukaryota</taxon>
        <taxon>Fungi</taxon>
        <taxon>Fungi incertae sedis</taxon>
        <taxon>Zoopagomycota</taxon>
        <taxon>Entomophthoromycotina</taxon>
        <taxon>Entomophthoromycetes</taxon>
        <taxon>Entomophthorales</taxon>
        <taxon>Entomophthoraceae</taxon>
        <taxon>Entomophthora</taxon>
    </lineage>
</organism>
<sequence length="110" mass="12563">MNPDDHIKDLVNRIINIQATAYTSAYKTKMLELSFNNSGRSPLPEFDVGNHVLYYQHRVGRCAYKLDTLWVGPLEVTFKRGSKYTVKLLSRATVVSLPPLNSTPWYLTLC</sequence>
<protein>
    <submittedName>
        <fullName evidence="1">Uncharacterized protein</fullName>
    </submittedName>
</protein>
<dbReference type="EMBL" id="QTSX02000963">
    <property type="protein sequence ID" value="KAJ9083611.1"/>
    <property type="molecule type" value="Genomic_DNA"/>
</dbReference>
<evidence type="ECO:0000313" key="2">
    <source>
        <dbReference type="Proteomes" id="UP001165960"/>
    </source>
</evidence>
<dbReference type="Proteomes" id="UP001165960">
    <property type="component" value="Unassembled WGS sequence"/>
</dbReference>
<evidence type="ECO:0000313" key="1">
    <source>
        <dbReference type="EMBL" id="KAJ9083611.1"/>
    </source>
</evidence>
<reference evidence="1" key="1">
    <citation type="submission" date="2022-04" db="EMBL/GenBank/DDBJ databases">
        <title>Genome of the entomopathogenic fungus Entomophthora muscae.</title>
        <authorList>
            <person name="Elya C."/>
            <person name="Lovett B.R."/>
            <person name="Lee E."/>
            <person name="Macias A.M."/>
            <person name="Hajek A.E."/>
            <person name="De Bivort B.L."/>
            <person name="Kasson M.T."/>
            <person name="De Fine Licht H.H."/>
            <person name="Stajich J.E."/>
        </authorList>
    </citation>
    <scope>NUCLEOTIDE SEQUENCE</scope>
    <source>
        <strain evidence="1">Berkeley</strain>
    </source>
</reference>
<keyword evidence="2" id="KW-1185">Reference proteome</keyword>